<evidence type="ECO:0000313" key="5">
    <source>
        <dbReference type="Proteomes" id="UP000282985"/>
    </source>
</evidence>
<sequence length="637" mass="75618">MTELYEKISVLLKSHPMEIWTGLIFFAILLIVVIFLLVRRKRRRKIIEQQRIEEVKRKKNEAEKLVKDKRIKEEIEANYKRKIEEEKKTISKSKTSVKSKSEYKQPKQKTEKISEPDIKYKSEPKITQNTIEVVKTESKRKSTEKLPAAKKEDKVKVDKTLFVNYKLDLPESKDSFAVLRCPKMDCVVRTHRYGNTKRRGFKEEVFQNSIEKYFGNLFEISGNVRLNTGKDIRPFEPDIAIIEKGNTYNLRIDIEIDEPYAGLTRQPTHCKGDDLMRDTYFIDRGWIVIRFSEYQVHTQELECLKFTAQVIKKVDCSYFIPTDLESVSDLKPEKVWNVVQAQKWEKEKFREKYLHHEFGEVFEEKETVERDFNEQENNEEEFVKPSIIGVADEGKKVGFNKTNAHPRDKRISFYPENHVYIVDNMPLPSASTIIGKFFPEFDTEYWSNRKAPELGMSPIEVAYMWRTKGEKAAQEGTFLHEQIENYYLNQGYERTAEFDLFEKFVEANKDITPYRTEWRIFDEDYGVAGTIDLISKNGKDFEIYDWKRSKKVINRATGEPIVHNQWQSGIGKLSDIPDTSYNRYCLQQSLYRYILENKYNLEISKMYLIVLYPDYDTYYKVPVPYWKERIEYILKTV</sequence>
<dbReference type="RefSeq" id="WP_127343468.1">
    <property type="nucleotide sequence ID" value="NZ_RJJX01000008.1"/>
</dbReference>
<evidence type="ECO:0000256" key="1">
    <source>
        <dbReference type="SAM" id="Coils"/>
    </source>
</evidence>
<keyword evidence="3" id="KW-0812">Transmembrane</keyword>
<reference evidence="4 5" key="1">
    <citation type="submission" date="2018-11" db="EMBL/GenBank/DDBJ databases">
        <title>Parancylomarina longa gen. nov., sp. nov., isolated from sediments of southern Okinawa.</title>
        <authorList>
            <person name="Fu T."/>
        </authorList>
    </citation>
    <scope>NUCLEOTIDE SEQUENCE [LARGE SCALE GENOMIC DNA]</scope>
    <source>
        <strain evidence="4 5">T3-2 S1-C</strain>
    </source>
</reference>
<name>A0A434AVV4_9BACT</name>
<protein>
    <submittedName>
        <fullName evidence="4">Uncharacterized protein</fullName>
    </submittedName>
</protein>
<feature type="coiled-coil region" evidence="1">
    <location>
        <begin position="45"/>
        <end position="72"/>
    </location>
</feature>
<evidence type="ECO:0000256" key="2">
    <source>
        <dbReference type="SAM" id="MobiDB-lite"/>
    </source>
</evidence>
<accession>A0A434AVV4</accession>
<keyword evidence="1" id="KW-0175">Coiled coil</keyword>
<dbReference type="OrthoDB" id="884899at2"/>
<feature type="compositionally biased region" description="Basic and acidic residues" evidence="2">
    <location>
        <begin position="99"/>
        <end position="116"/>
    </location>
</feature>
<feature type="transmembrane region" description="Helical" evidence="3">
    <location>
        <begin position="20"/>
        <end position="38"/>
    </location>
</feature>
<keyword evidence="3" id="KW-1133">Transmembrane helix</keyword>
<dbReference type="AlphaFoldDB" id="A0A434AVV4"/>
<keyword evidence="5" id="KW-1185">Reference proteome</keyword>
<comment type="caution">
    <text evidence="4">The sequence shown here is derived from an EMBL/GenBank/DDBJ whole genome shotgun (WGS) entry which is preliminary data.</text>
</comment>
<organism evidence="4 5">
    <name type="scientific">Ancylomarina longa</name>
    <dbReference type="NCBI Taxonomy" id="2487017"/>
    <lineage>
        <taxon>Bacteria</taxon>
        <taxon>Pseudomonadati</taxon>
        <taxon>Bacteroidota</taxon>
        <taxon>Bacteroidia</taxon>
        <taxon>Marinilabiliales</taxon>
        <taxon>Marinifilaceae</taxon>
        <taxon>Ancylomarina</taxon>
    </lineage>
</organism>
<dbReference type="Proteomes" id="UP000282985">
    <property type="component" value="Unassembled WGS sequence"/>
</dbReference>
<proteinExistence type="predicted"/>
<feature type="region of interest" description="Disordered" evidence="2">
    <location>
        <begin position="90"/>
        <end position="116"/>
    </location>
</feature>
<keyword evidence="3" id="KW-0472">Membrane</keyword>
<evidence type="ECO:0000256" key="3">
    <source>
        <dbReference type="SAM" id="Phobius"/>
    </source>
</evidence>
<dbReference type="EMBL" id="RJJX01000008">
    <property type="protein sequence ID" value="RUT78513.1"/>
    <property type="molecule type" value="Genomic_DNA"/>
</dbReference>
<gene>
    <name evidence="4" type="ORF">DLK05_08025</name>
</gene>
<evidence type="ECO:0000313" key="4">
    <source>
        <dbReference type="EMBL" id="RUT78513.1"/>
    </source>
</evidence>